<reference evidence="11 12" key="1">
    <citation type="submission" date="2016-11" db="EMBL/GenBank/DDBJ databases">
        <authorList>
            <person name="Jaros S."/>
            <person name="Januszkiewicz K."/>
            <person name="Wedrychowicz H."/>
        </authorList>
    </citation>
    <scope>NUCLEOTIDE SEQUENCE [LARGE SCALE GENOMIC DNA]</scope>
    <source>
        <strain evidence="11 12">DSM 44666</strain>
    </source>
</reference>
<dbReference type="HAMAP" id="MF_00134_B">
    <property type="entry name" value="IGPS_B"/>
    <property type="match status" value="1"/>
</dbReference>
<keyword evidence="4 9" id="KW-0028">Amino-acid biosynthesis</keyword>
<evidence type="ECO:0000256" key="9">
    <source>
        <dbReference type="HAMAP-Rule" id="MF_00134"/>
    </source>
</evidence>
<dbReference type="InterPro" id="IPR013798">
    <property type="entry name" value="Indole-3-glycerol_P_synth_dom"/>
</dbReference>
<sequence length="256" mass="27799">MFLKKIVATKQKEIDILKQKGQQDHVLSLAKNTPRSLSAALLATSFGIIAEIKPASPSKGVIQAEIDPITIATEYERGGAIAISVLTDRTYFQGSAENLINVRASVGLPVLRKDFIIDAIQIEESLQMGADAILLIVAILEEKQLKDLVQHAHQLGLEVLVEVHDEQELKAALSCEADVIGINNRNLHSFETNLETTERLLPMISSAQPVIAESGIHAPADALRMKNAGAAGILVGEYLMRQTNREQAIQALLSEV</sequence>
<keyword evidence="5 9" id="KW-0210">Decarboxylase</keyword>
<feature type="domain" description="Indole-3-glycerol phosphate synthase" evidence="10">
    <location>
        <begin position="3"/>
        <end position="252"/>
    </location>
</feature>
<dbReference type="NCBIfam" id="NF001377">
    <property type="entry name" value="PRK00278.2-4"/>
    <property type="match status" value="1"/>
</dbReference>
<evidence type="ECO:0000256" key="7">
    <source>
        <dbReference type="ARBA" id="ARBA00023141"/>
    </source>
</evidence>
<evidence type="ECO:0000256" key="4">
    <source>
        <dbReference type="ARBA" id="ARBA00022605"/>
    </source>
</evidence>
<protein>
    <recommendedName>
        <fullName evidence="9">Indole-3-glycerol phosphate synthase</fullName>
        <shortName evidence="9">IGPS</shortName>
        <ecNumber evidence="9">4.1.1.48</ecNumber>
    </recommendedName>
</protein>
<dbReference type="UniPathway" id="UPA00035">
    <property type="reaction ID" value="UER00043"/>
</dbReference>
<dbReference type="GO" id="GO:0004425">
    <property type="term" value="F:indole-3-glycerol-phosphate synthase activity"/>
    <property type="evidence" value="ECO:0007669"/>
    <property type="project" value="UniProtKB-UniRule"/>
</dbReference>
<dbReference type="InterPro" id="IPR045186">
    <property type="entry name" value="Indole-3-glycerol_P_synth"/>
</dbReference>
<dbReference type="AlphaFoldDB" id="A0A1M4TF10"/>
<proteinExistence type="inferred from homology"/>
<dbReference type="OrthoDB" id="9804217at2"/>
<dbReference type="GO" id="GO:0000162">
    <property type="term" value="P:L-tryptophan biosynthetic process"/>
    <property type="evidence" value="ECO:0007669"/>
    <property type="project" value="UniProtKB-UniRule"/>
</dbReference>
<dbReference type="Gene3D" id="3.20.20.70">
    <property type="entry name" value="Aldolase class I"/>
    <property type="match status" value="1"/>
</dbReference>
<dbReference type="Proteomes" id="UP000184476">
    <property type="component" value="Unassembled WGS sequence"/>
</dbReference>
<comment type="pathway">
    <text evidence="2 9">Amino-acid biosynthesis; L-tryptophan biosynthesis; L-tryptophan from chorismate: step 4/5.</text>
</comment>
<evidence type="ECO:0000256" key="5">
    <source>
        <dbReference type="ARBA" id="ARBA00022793"/>
    </source>
</evidence>
<accession>A0A1M4TF10</accession>
<dbReference type="EMBL" id="FQVL01000001">
    <property type="protein sequence ID" value="SHE43070.1"/>
    <property type="molecule type" value="Genomic_DNA"/>
</dbReference>
<keyword evidence="8 9" id="KW-0456">Lyase</keyword>
<name>A0A1M4TF10_9BACL</name>
<keyword evidence="6 9" id="KW-0822">Tryptophan biosynthesis</keyword>
<dbReference type="InterPro" id="IPR013785">
    <property type="entry name" value="Aldolase_TIM"/>
</dbReference>
<evidence type="ECO:0000256" key="8">
    <source>
        <dbReference type="ARBA" id="ARBA00023239"/>
    </source>
</evidence>
<dbReference type="PROSITE" id="PS00614">
    <property type="entry name" value="IGPS"/>
    <property type="match status" value="1"/>
</dbReference>
<gene>
    <name evidence="9" type="primary">trpC</name>
    <name evidence="11" type="ORF">SAMN05444392_101440</name>
</gene>
<evidence type="ECO:0000256" key="1">
    <source>
        <dbReference type="ARBA" id="ARBA00001633"/>
    </source>
</evidence>
<dbReference type="InterPro" id="IPR001468">
    <property type="entry name" value="Indole-3-GlycerolPSynthase_CS"/>
</dbReference>
<dbReference type="InterPro" id="IPR011060">
    <property type="entry name" value="RibuloseP-bd_barrel"/>
</dbReference>
<organism evidence="11 12">
    <name type="scientific">Seinonella peptonophila</name>
    <dbReference type="NCBI Taxonomy" id="112248"/>
    <lineage>
        <taxon>Bacteria</taxon>
        <taxon>Bacillati</taxon>
        <taxon>Bacillota</taxon>
        <taxon>Bacilli</taxon>
        <taxon>Bacillales</taxon>
        <taxon>Thermoactinomycetaceae</taxon>
        <taxon>Seinonella</taxon>
    </lineage>
</organism>
<dbReference type="RefSeq" id="WP_073151263.1">
    <property type="nucleotide sequence ID" value="NZ_FQVL01000001.1"/>
</dbReference>
<evidence type="ECO:0000256" key="2">
    <source>
        <dbReference type="ARBA" id="ARBA00004696"/>
    </source>
</evidence>
<dbReference type="STRING" id="112248.SAMN05444392_101440"/>
<keyword evidence="7 9" id="KW-0057">Aromatic amino acid biosynthesis</keyword>
<evidence type="ECO:0000313" key="11">
    <source>
        <dbReference type="EMBL" id="SHE43070.1"/>
    </source>
</evidence>
<keyword evidence="12" id="KW-1185">Reference proteome</keyword>
<dbReference type="PANTHER" id="PTHR22854:SF2">
    <property type="entry name" value="INDOLE-3-GLYCEROL-PHOSPHATE SYNTHASE"/>
    <property type="match status" value="1"/>
</dbReference>
<dbReference type="SUPFAM" id="SSF51366">
    <property type="entry name" value="Ribulose-phoshate binding barrel"/>
    <property type="match status" value="1"/>
</dbReference>
<comment type="catalytic activity">
    <reaction evidence="1 9">
        <text>1-(2-carboxyphenylamino)-1-deoxy-D-ribulose 5-phosphate + H(+) = (1S,2R)-1-C-(indol-3-yl)glycerol 3-phosphate + CO2 + H2O</text>
        <dbReference type="Rhea" id="RHEA:23476"/>
        <dbReference type="ChEBI" id="CHEBI:15377"/>
        <dbReference type="ChEBI" id="CHEBI:15378"/>
        <dbReference type="ChEBI" id="CHEBI:16526"/>
        <dbReference type="ChEBI" id="CHEBI:58613"/>
        <dbReference type="ChEBI" id="CHEBI:58866"/>
        <dbReference type="EC" id="4.1.1.48"/>
    </reaction>
</comment>
<evidence type="ECO:0000256" key="3">
    <source>
        <dbReference type="ARBA" id="ARBA00008737"/>
    </source>
</evidence>
<evidence type="ECO:0000259" key="10">
    <source>
        <dbReference type="Pfam" id="PF00218"/>
    </source>
</evidence>
<comment type="similarity">
    <text evidence="3 9">Belongs to the TrpC family.</text>
</comment>
<dbReference type="GO" id="GO:0004640">
    <property type="term" value="F:phosphoribosylanthranilate isomerase activity"/>
    <property type="evidence" value="ECO:0007669"/>
    <property type="project" value="TreeGrafter"/>
</dbReference>
<evidence type="ECO:0000256" key="6">
    <source>
        <dbReference type="ARBA" id="ARBA00022822"/>
    </source>
</evidence>
<evidence type="ECO:0000313" key="12">
    <source>
        <dbReference type="Proteomes" id="UP000184476"/>
    </source>
</evidence>
<dbReference type="HAMAP" id="MF_00134_A">
    <property type="entry name" value="IGPS_A"/>
    <property type="match status" value="1"/>
</dbReference>
<dbReference type="CDD" id="cd00331">
    <property type="entry name" value="IGPS"/>
    <property type="match status" value="1"/>
</dbReference>
<dbReference type="EC" id="4.1.1.48" evidence="9"/>
<dbReference type="PANTHER" id="PTHR22854">
    <property type="entry name" value="TRYPTOPHAN BIOSYNTHESIS PROTEIN"/>
    <property type="match status" value="1"/>
</dbReference>
<dbReference type="FunFam" id="3.20.20.70:FF:000024">
    <property type="entry name" value="Indole-3-glycerol phosphate synthase"/>
    <property type="match status" value="1"/>
</dbReference>
<dbReference type="Pfam" id="PF00218">
    <property type="entry name" value="IGPS"/>
    <property type="match status" value="1"/>
</dbReference>